<protein>
    <recommendedName>
        <fullName evidence="3">Laminin G domain-containing protein</fullName>
    </recommendedName>
</protein>
<dbReference type="InterPro" id="IPR013320">
    <property type="entry name" value="ConA-like_dom_sf"/>
</dbReference>
<comment type="caution">
    <text evidence="1">Lacks conserved residue(s) required for the propagation of feature annotation.</text>
</comment>
<dbReference type="InterPro" id="IPR001791">
    <property type="entry name" value="Laminin_G"/>
</dbReference>
<dbReference type="InterPro" id="IPR050372">
    <property type="entry name" value="Neurexin-related_CASP"/>
</dbReference>
<dbReference type="PANTHER" id="PTHR15036:SF65">
    <property type="entry name" value="LAMININ SUBUNIT ALPHA-2"/>
    <property type="match status" value="1"/>
</dbReference>
<dbReference type="EMBL" id="JAUNZN010000003">
    <property type="protein sequence ID" value="KAK4824808.1"/>
    <property type="molecule type" value="Genomic_DNA"/>
</dbReference>
<name>A0AAN7SDD1_MYCAM</name>
<dbReference type="SMART" id="SM00282">
    <property type="entry name" value="LamG"/>
    <property type="match status" value="2"/>
</dbReference>
<reference evidence="4 5" key="1">
    <citation type="journal article" date="2023" name="J. Hered.">
        <title>Chromosome-level genome of the wood stork (Mycteria americana) provides insight into avian chromosome evolution.</title>
        <authorList>
            <person name="Flamio R. Jr."/>
            <person name="Ramstad K.M."/>
        </authorList>
    </citation>
    <scope>NUCLEOTIDE SEQUENCE [LARGE SCALE GENOMIC DNA]</scope>
    <source>
        <strain evidence="4">JAX WOST 10</strain>
    </source>
</reference>
<evidence type="ECO:0000313" key="4">
    <source>
        <dbReference type="EMBL" id="KAK4824808.1"/>
    </source>
</evidence>
<proteinExistence type="predicted"/>
<dbReference type="PANTHER" id="PTHR15036">
    <property type="entry name" value="PIKACHURIN-LIKE PROTEIN"/>
    <property type="match status" value="1"/>
</dbReference>
<dbReference type="AlphaFoldDB" id="A0AAN7SDD1"/>
<dbReference type="FunFam" id="2.60.120.200:FF:000065">
    <property type="entry name" value="Laminin subunit alpha 2"/>
    <property type="match status" value="1"/>
</dbReference>
<organism evidence="4 5">
    <name type="scientific">Mycteria americana</name>
    <name type="common">Wood stork</name>
    <dbReference type="NCBI Taxonomy" id="33587"/>
    <lineage>
        <taxon>Eukaryota</taxon>
        <taxon>Metazoa</taxon>
        <taxon>Chordata</taxon>
        <taxon>Craniata</taxon>
        <taxon>Vertebrata</taxon>
        <taxon>Euteleostomi</taxon>
        <taxon>Archelosauria</taxon>
        <taxon>Archosauria</taxon>
        <taxon>Dinosauria</taxon>
        <taxon>Saurischia</taxon>
        <taxon>Theropoda</taxon>
        <taxon>Coelurosauria</taxon>
        <taxon>Aves</taxon>
        <taxon>Neognathae</taxon>
        <taxon>Neoaves</taxon>
        <taxon>Aequornithes</taxon>
        <taxon>Ciconiiformes</taxon>
        <taxon>Ciconiidae</taxon>
        <taxon>Mycteria</taxon>
    </lineage>
</organism>
<feature type="domain" description="Laminin G" evidence="3">
    <location>
        <begin position="166"/>
        <end position="337"/>
    </location>
</feature>
<feature type="compositionally biased region" description="Pro residues" evidence="2">
    <location>
        <begin position="115"/>
        <end position="125"/>
    </location>
</feature>
<dbReference type="Gene3D" id="2.60.120.200">
    <property type="match status" value="3"/>
</dbReference>
<evidence type="ECO:0000256" key="2">
    <source>
        <dbReference type="SAM" id="MobiDB-lite"/>
    </source>
</evidence>
<comment type="caution">
    <text evidence="4">The sequence shown here is derived from an EMBL/GenBank/DDBJ whole genome shotgun (WGS) entry which is preliminary data.</text>
</comment>
<feature type="domain" description="Laminin G" evidence="3">
    <location>
        <begin position="342"/>
        <end position="522"/>
    </location>
</feature>
<dbReference type="CDD" id="cd00110">
    <property type="entry name" value="LamG"/>
    <property type="match status" value="2"/>
</dbReference>
<gene>
    <name evidence="4" type="ORF">QYF61_019658</name>
</gene>
<dbReference type="Proteomes" id="UP001333110">
    <property type="component" value="Unassembled WGS sequence"/>
</dbReference>
<evidence type="ECO:0000313" key="5">
    <source>
        <dbReference type="Proteomes" id="UP001333110"/>
    </source>
</evidence>
<feature type="domain" description="Laminin G" evidence="3">
    <location>
        <begin position="1"/>
        <end position="77"/>
    </location>
</feature>
<dbReference type="Pfam" id="PF02210">
    <property type="entry name" value="Laminin_G_2"/>
    <property type="match status" value="1"/>
</dbReference>
<keyword evidence="1" id="KW-1015">Disulfide bond</keyword>
<keyword evidence="5" id="KW-1185">Reference proteome</keyword>
<accession>A0AAN7SDD1</accession>
<dbReference type="SUPFAM" id="SSF49899">
    <property type="entry name" value="Concanavalin A-like lectins/glucanases"/>
    <property type="match status" value="3"/>
</dbReference>
<evidence type="ECO:0000259" key="3">
    <source>
        <dbReference type="PROSITE" id="PS50025"/>
    </source>
</evidence>
<feature type="disulfide bond" evidence="1">
    <location>
        <begin position="50"/>
        <end position="77"/>
    </location>
</feature>
<sequence>MFTVQVDEDKGQTQRLPTDQPISVKKLFVGGTSSQFQTAPLRNIPPFEGCIWNLVINATPMDFAQPVSFENADIGQCPSLEPEVRPPEDEDKPIHTAVLIQPEPDTNGEKERPRTPPASPPPPTPSLSSALDSLATEMKSASITSAFVSMTDSCAADTEPAILEGGKQFGLSRNSHIAVAFDDTKVKNRLTIEFEVRTTADSGLLFYMARINHADFATVQIKNGLPYFSYDLGSGDTNTMISNKINDGQWHKIKVIRTKQEGNLIVDDVSNRTVSPKKADILDVVGMLYVGGLPVNYTTRRIGPVTYSIDGCIRSFKMTESPVDLDNPTSSFNVGKCFVTAQKGTYFDGTGFAKTVGAYKVGTDLLVEFEFRTTRMNGVLLGVSSQKMDGLGIELVDGKVMFHVDNGAGRFSAIYEPYAPGSLCDGQWHKVLANKIKHRLELTVDDRQVDGNSPNRASTSADTNDPVFVGGYPDGVTQFGLTTNIRFKGCIRFLKLTKGTSKPQEINFSKALELKGVQPLSCPAN</sequence>
<evidence type="ECO:0000256" key="1">
    <source>
        <dbReference type="PROSITE-ProRule" id="PRU00122"/>
    </source>
</evidence>
<dbReference type="FunFam" id="2.60.120.200:FF:000063">
    <property type="entry name" value="Laminin subunit alpha 2"/>
    <property type="match status" value="1"/>
</dbReference>
<feature type="region of interest" description="Disordered" evidence="2">
    <location>
        <begin position="97"/>
        <end position="130"/>
    </location>
</feature>
<dbReference type="PROSITE" id="PS50025">
    <property type="entry name" value="LAM_G_DOMAIN"/>
    <property type="match status" value="3"/>
</dbReference>
<dbReference type="Pfam" id="PF00054">
    <property type="entry name" value="Laminin_G_1"/>
    <property type="match status" value="2"/>
</dbReference>